<evidence type="ECO:0000313" key="1">
    <source>
        <dbReference type="EMBL" id="GJS91225.1"/>
    </source>
</evidence>
<evidence type="ECO:0008006" key="3">
    <source>
        <dbReference type="Google" id="ProtNLM"/>
    </source>
</evidence>
<dbReference type="EMBL" id="BQNB010011488">
    <property type="protein sequence ID" value="GJS91225.1"/>
    <property type="molecule type" value="Genomic_DNA"/>
</dbReference>
<accession>A0ABQ4ZQD5</accession>
<reference evidence="1" key="2">
    <citation type="submission" date="2022-01" db="EMBL/GenBank/DDBJ databases">
        <authorList>
            <person name="Yamashiro T."/>
            <person name="Shiraishi A."/>
            <person name="Satake H."/>
            <person name="Nakayama K."/>
        </authorList>
    </citation>
    <scope>NUCLEOTIDE SEQUENCE</scope>
</reference>
<protein>
    <recommendedName>
        <fullName evidence="3">Sulfotransferase</fullName>
    </recommendedName>
</protein>
<gene>
    <name evidence="1" type="ORF">Tco_0773861</name>
</gene>
<comment type="caution">
    <text evidence="1">The sequence shown here is derived from an EMBL/GenBank/DDBJ whole genome shotgun (WGS) entry which is preliminary data.</text>
</comment>
<sequence length="126" mass="14315">MKKRLKTIGIDYLPSGEDFPRDSKIRKGFVGGFWKCEEKEVRRACLKPKVLFLTRGGLGKIMRMYLTQSDFGETNLGVWEDALSVRASESLKPAHFFWKDGVVPSLFLISGQLLDSIPSPFYTHLS</sequence>
<dbReference type="Proteomes" id="UP001151760">
    <property type="component" value="Unassembled WGS sequence"/>
</dbReference>
<proteinExistence type="predicted"/>
<reference evidence="1" key="1">
    <citation type="journal article" date="2022" name="Int. J. Mol. Sci.">
        <title>Draft Genome of Tanacetum Coccineum: Genomic Comparison of Closely Related Tanacetum-Family Plants.</title>
        <authorList>
            <person name="Yamashiro T."/>
            <person name="Shiraishi A."/>
            <person name="Nakayama K."/>
            <person name="Satake H."/>
        </authorList>
    </citation>
    <scope>NUCLEOTIDE SEQUENCE</scope>
</reference>
<keyword evidence="2" id="KW-1185">Reference proteome</keyword>
<evidence type="ECO:0000313" key="2">
    <source>
        <dbReference type="Proteomes" id="UP001151760"/>
    </source>
</evidence>
<organism evidence="1 2">
    <name type="scientific">Tanacetum coccineum</name>
    <dbReference type="NCBI Taxonomy" id="301880"/>
    <lineage>
        <taxon>Eukaryota</taxon>
        <taxon>Viridiplantae</taxon>
        <taxon>Streptophyta</taxon>
        <taxon>Embryophyta</taxon>
        <taxon>Tracheophyta</taxon>
        <taxon>Spermatophyta</taxon>
        <taxon>Magnoliopsida</taxon>
        <taxon>eudicotyledons</taxon>
        <taxon>Gunneridae</taxon>
        <taxon>Pentapetalae</taxon>
        <taxon>asterids</taxon>
        <taxon>campanulids</taxon>
        <taxon>Asterales</taxon>
        <taxon>Asteraceae</taxon>
        <taxon>Asteroideae</taxon>
        <taxon>Anthemideae</taxon>
        <taxon>Anthemidinae</taxon>
        <taxon>Tanacetum</taxon>
    </lineage>
</organism>
<name>A0ABQ4ZQD5_9ASTR</name>